<keyword evidence="5 6" id="KW-0687">Ribonucleoprotein</keyword>
<comment type="subunit">
    <text evidence="6">Part of the 50S ribosomal subunit. Contacts protein L29, and trigger factor when it is bound to the ribosome.</text>
</comment>
<dbReference type="GO" id="GO:1990904">
    <property type="term" value="C:ribonucleoprotein complex"/>
    <property type="evidence" value="ECO:0007669"/>
    <property type="project" value="UniProtKB-KW"/>
</dbReference>
<dbReference type="FunFam" id="3.30.70.330:FF:000001">
    <property type="entry name" value="50S ribosomal protein L23"/>
    <property type="match status" value="1"/>
</dbReference>
<keyword evidence="4 6" id="KW-0689">Ribosomal protein</keyword>
<comment type="caution">
    <text evidence="7">The sequence shown here is derived from an EMBL/GenBank/DDBJ whole genome shotgun (WGS) entry which is preliminary data.</text>
</comment>
<keyword evidence="3 6" id="KW-0694">RNA-binding</keyword>
<comment type="function">
    <text evidence="6">One of the early assembly proteins it binds 23S rRNA. One of the proteins that surrounds the polypeptide exit tunnel on the outside of the ribosome. Forms the main docking site for trigger factor binding to the ribosome.</text>
</comment>
<dbReference type="GO" id="GO:0003735">
    <property type="term" value="F:structural constituent of ribosome"/>
    <property type="evidence" value="ECO:0007669"/>
    <property type="project" value="InterPro"/>
</dbReference>
<evidence type="ECO:0000256" key="1">
    <source>
        <dbReference type="ARBA" id="ARBA00006700"/>
    </source>
</evidence>
<accession>A0A520RXN5</accession>
<dbReference type="InterPro" id="IPR012677">
    <property type="entry name" value="Nucleotide-bd_a/b_plait_sf"/>
</dbReference>
<evidence type="ECO:0000256" key="2">
    <source>
        <dbReference type="ARBA" id="ARBA00022730"/>
    </source>
</evidence>
<name>A0A520RXN5_9GAMM</name>
<dbReference type="NCBIfam" id="NF004363">
    <property type="entry name" value="PRK05738.2-4"/>
    <property type="match status" value="1"/>
</dbReference>
<protein>
    <recommendedName>
        <fullName evidence="6">Large ribosomal subunit protein uL23</fullName>
    </recommendedName>
</protein>
<evidence type="ECO:0000256" key="4">
    <source>
        <dbReference type="ARBA" id="ARBA00022980"/>
    </source>
</evidence>
<dbReference type="PANTHER" id="PTHR12059">
    <property type="entry name" value="RIBOSOMAL PROTEIN L23-RELATED"/>
    <property type="match status" value="1"/>
</dbReference>
<organism evidence="7 8">
    <name type="scientific">OM182 bacterium</name>
    <dbReference type="NCBI Taxonomy" id="2510334"/>
    <lineage>
        <taxon>Bacteria</taxon>
        <taxon>Pseudomonadati</taxon>
        <taxon>Pseudomonadota</taxon>
        <taxon>Gammaproteobacteria</taxon>
        <taxon>OMG group</taxon>
        <taxon>OM182 clade</taxon>
    </lineage>
</organism>
<keyword evidence="2 6" id="KW-0699">rRNA-binding</keyword>
<evidence type="ECO:0000256" key="5">
    <source>
        <dbReference type="ARBA" id="ARBA00023274"/>
    </source>
</evidence>
<comment type="similarity">
    <text evidence="1 6">Belongs to the universal ribosomal protein uL23 family.</text>
</comment>
<dbReference type="PANTHER" id="PTHR12059:SF5">
    <property type="entry name" value="LARGE RIBOSOMAL SUBUNIT PROTEIN UL23M"/>
    <property type="match status" value="1"/>
</dbReference>
<dbReference type="GO" id="GO:0019843">
    <property type="term" value="F:rRNA binding"/>
    <property type="evidence" value="ECO:0007669"/>
    <property type="project" value="UniProtKB-UniRule"/>
</dbReference>
<dbReference type="InterPro" id="IPR013025">
    <property type="entry name" value="Ribosomal_uL23-like"/>
</dbReference>
<evidence type="ECO:0000313" key="8">
    <source>
        <dbReference type="Proteomes" id="UP000316199"/>
    </source>
</evidence>
<dbReference type="InterPro" id="IPR012678">
    <property type="entry name" value="Ribosomal_uL23/eL15/eS24_sf"/>
</dbReference>
<dbReference type="EMBL" id="SHAG01000054">
    <property type="protein sequence ID" value="RZO74945.1"/>
    <property type="molecule type" value="Genomic_DNA"/>
</dbReference>
<dbReference type="HAMAP" id="MF_01369_B">
    <property type="entry name" value="Ribosomal_uL23_B"/>
    <property type="match status" value="1"/>
</dbReference>
<dbReference type="Pfam" id="PF00276">
    <property type="entry name" value="Ribosomal_L23"/>
    <property type="match status" value="1"/>
</dbReference>
<reference evidence="7 8" key="1">
    <citation type="submission" date="2019-02" db="EMBL/GenBank/DDBJ databases">
        <title>Prokaryotic population dynamics and viral predation in marine succession experiment using metagenomics: the confinement effect.</title>
        <authorList>
            <person name="Haro-Moreno J.M."/>
            <person name="Rodriguez-Valera F."/>
            <person name="Lopez-Perez M."/>
        </authorList>
    </citation>
    <scope>NUCLEOTIDE SEQUENCE [LARGE SCALE GENOMIC DNA]</scope>
    <source>
        <strain evidence="7">MED-G157</strain>
    </source>
</reference>
<dbReference type="NCBIfam" id="NF004359">
    <property type="entry name" value="PRK05738.1-3"/>
    <property type="match status" value="1"/>
</dbReference>
<dbReference type="Proteomes" id="UP000316199">
    <property type="component" value="Unassembled WGS sequence"/>
</dbReference>
<proteinExistence type="inferred from homology"/>
<dbReference type="AlphaFoldDB" id="A0A520RXN5"/>
<evidence type="ECO:0000256" key="3">
    <source>
        <dbReference type="ARBA" id="ARBA00022884"/>
    </source>
</evidence>
<dbReference type="SUPFAM" id="SSF54189">
    <property type="entry name" value="Ribosomal proteins S24e, L23 and L15e"/>
    <property type="match status" value="1"/>
</dbReference>
<evidence type="ECO:0000256" key="6">
    <source>
        <dbReference type="HAMAP-Rule" id="MF_01369"/>
    </source>
</evidence>
<sequence>MNKDRLYKVVLGAHISEKATLIADETNQITFKVAKDATRPEIKEAIEKIYGVVVKNVTVLNVKGKVKRSLRGMSKKPNWKKAYVRLESGHDIDFSGIN</sequence>
<dbReference type="GO" id="GO:0006412">
    <property type="term" value="P:translation"/>
    <property type="evidence" value="ECO:0007669"/>
    <property type="project" value="UniProtKB-UniRule"/>
</dbReference>
<dbReference type="Gene3D" id="3.30.70.330">
    <property type="match status" value="1"/>
</dbReference>
<dbReference type="GO" id="GO:0005840">
    <property type="term" value="C:ribosome"/>
    <property type="evidence" value="ECO:0007669"/>
    <property type="project" value="UniProtKB-KW"/>
</dbReference>
<gene>
    <name evidence="6" type="primary">rplW</name>
    <name evidence="7" type="ORF">EVA68_08150</name>
</gene>
<evidence type="ECO:0000313" key="7">
    <source>
        <dbReference type="EMBL" id="RZO74945.1"/>
    </source>
</evidence>